<protein>
    <recommendedName>
        <fullName evidence="8">J domain-containing protein</fullName>
    </recommendedName>
</protein>
<name>A0AA38X1J5_9EURO</name>
<dbReference type="PANTHER" id="PTHR44653">
    <property type="entry name" value="DNAJ HOMOLOG SUBFAMILY C MEMBER 1"/>
    <property type="match status" value="1"/>
</dbReference>
<gene>
    <name evidence="9" type="ORF">H2200_010493</name>
</gene>
<dbReference type="AlphaFoldDB" id="A0AA38X1J5"/>
<proteinExistence type="predicted"/>
<dbReference type="GO" id="GO:0012505">
    <property type="term" value="C:endomembrane system"/>
    <property type="evidence" value="ECO:0007669"/>
    <property type="project" value="UniProtKB-SubCell"/>
</dbReference>
<evidence type="ECO:0000256" key="6">
    <source>
        <dbReference type="SAM" id="MobiDB-lite"/>
    </source>
</evidence>
<dbReference type="InterPro" id="IPR001623">
    <property type="entry name" value="DnaJ_domain"/>
</dbReference>
<feature type="chain" id="PRO_5041310792" description="J domain-containing protein" evidence="7">
    <location>
        <begin position="21"/>
        <end position="413"/>
    </location>
</feature>
<dbReference type="CDD" id="cd06257">
    <property type="entry name" value="DnaJ"/>
    <property type="match status" value="1"/>
</dbReference>
<dbReference type="SMART" id="SM00271">
    <property type="entry name" value="DnaJ"/>
    <property type="match status" value="1"/>
</dbReference>
<dbReference type="InterPro" id="IPR036869">
    <property type="entry name" value="J_dom_sf"/>
</dbReference>
<evidence type="ECO:0000259" key="8">
    <source>
        <dbReference type="PROSITE" id="PS50076"/>
    </source>
</evidence>
<dbReference type="EMBL" id="JAPDRK010000017">
    <property type="protein sequence ID" value="KAJ9605103.1"/>
    <property type="molecule type" value="Genomic_DNA"/>
</dbReference>
<evidence type="ECO:0000256" key="2">
    <source>
        <dbReference type="ARBA" id="ARBA00022729"/>
    </source>
</evidence>
<comment type="subcellular location">
    <subcellularLocation>
        <location evidence="5">Endomembrane system</location>
        <topology evidence="5">Single-pass membrane protein</topology>
    </subcellularLocation>
</comment>
<feature type="signal peptide" evidence="7">
    <location>
        <begin position="1"/>
        <end position="20"/>
    </location>
</feature>
<dbReference type="SUPFAM" id="SSF46565">
    <property type="entry name" value="Chaperone J-domain"/>
    <property type="match status" value="1"/>
</dbReference>
<feature type="compositionally biased region" description="Basic residues" evidence="6">
    <location>
        <begin position="86"/>
        <end position="98"/>
    </location>
</feature>
<keyword evidence="3" id="KW-1133">Transmembrane helix</keyword>
<evidence type="ECO:0000256" key="5">
    <source>
        <dbReference type="ARBA" id="ARBA00037847"/>
    </source>
</evidence>
<evidence type="ECO:0000256" key="7">
    <source>
        <dbReference type="SAM" id="SignalP"/>
    </source>
</evidence>
<evidence type="ECO:0000313" key="9">
    <source>
        <dbReference type="EMBL" id="KAJ9605103.1"/>
    </source>
</evidence>
<dbReference type="PANTHER" id="PTHR44653:SF2">
    <property type="entry name" value="DNAJ HOMOLOG SUBFAMILY C MEMBER 1"/>
    <property type="match status" value="1"/>
</dbReference>
<evidence type="ECO:0000256" key="1">
    <source>
        <dbReference type="ARBA" id="ARBA00022692"/>
    </source>
</evidence>
<feature type="compositionally biased region" description="Basic and acidic residues" evidence="6">
    <location>
        <begin position="246"/>
        <end position="258"/>
    </location>
</feature>
<evidence type="ECO:0000256" key="4">
    <source>
        <dbReference type="ARBA" id="ARBA00023136"/>
    </source>
</evidence>
<organism evidence="9 10">
    <name type="scientific">Cladophialophora chaetospira</name>
    <dbReference type="NCBI Taxonomy" id="386627"/>
    <lineage>
        <taxon>Eukaryota</taxon>
        <taxon>Fungi</taxon>
        <taxon>Dikarya</taxon>
        <taxon>Ascomycota</taxon>
        <taxon>Pezizomycotina</taxon>
        <taxon>Eurotiomycetes</taxon>
        <taxon>Chaetothyriomycetidae</taxon>
        <taxon>Chaetothyriales</taxon>
        <taxon>Herpotrichiellaceae</taxon>
        <taxon>Cladophialophora</taxon>
    </lineage>
</organism>
<dbReference type="Pfam" id="PF00226">
    <property type="entry name" value="DnaJ"/>
    <property type="match status" value="1"/>
</dbReference>
<keyword evidence="10" id="KW-1185">Reference proteome</keyword>
<dbReference type="Gene3D" id="1.10.287.110">
    <property type="entry name" value="DnaJ domain"/>
    <property type="match status" value="1"/>
</dbReference>
<keyword evidence="4" id="KW-0472">Membrane</keyword>
<keyword evidence="1" id="KW-0812">Transmembrane</keyword>
<keyword evidence="2 7" id="KW-0732">Signal</keyword>
<evidence type="ECO:0000256" key="3">
    <source>
        <dbReference type="ARBA" id="ARBA00022989"/>
    </source>
</evidence>
<dbReference type="InterPro" id="IPR052606">
    <property type="entry name" value="DnaJ_domain_protein"/>
</dbReference>
<dbReference type="PROSITE" id="PS50076">
    <property type="entry name" value="DNAJ_2"/>
    <property type="match status" value="1"/>
</dbReference>
<accession>A0AA38X1J5</accession>
<dbReference type="PRINTS" id="PR00625">
    <property type="entry name" value="JDOMAIN"/>
</dbReference>
<evidence type="ECO:0000313" key="10">
    <source>
        <dbReference type="Proteomes" id="UP001172673"/>
    </source>
</evidence>
<feature type="region of interest" description="Disordered" evidence="6">
    <location>
        <begin position="224"/>
        <end position="277"/>
    </location>
</feature>
<reference evidence="9" key="1">
    <citation type="submission" date="2022-10" db="EMBL/GenBank/DDBJ databases">
        <title>Culturing micro-colonial fungi from biological soil crusts in the Mojave desert and describing Neophaeococcomyces mojavensis, and introducing the new genera and species Taxawa tesnikishii.</title>
        <authorList>
            <person name="Kurbessoian T."/>
            <person name="Stajich J.E."/>
        </authorList>
    </citation>
    <scope>NUCLEOTIDE SEQUENCE</scope>
    <source>
        <strain evidence="9">TK_41</strain>
    </source>
</reference>
<feature type="domain" description="J" evidence="8">
    <location>
        <begin position="44"/>
        <end position="144"/>
    </location>
</feature>
<dbReference type="Proteomes" id="UP001172673">
    <property type="component" value="Unassembled WGS sequence"/>
</dbReference>
<comment type="caution">
    <text evidence="9">The sequence shown here is derived from an EMBL/GenBank/DDBJ whole genome shotgun (WGS) entry which is preliminary data.</text>
</comment>
<feature type="region of interest" description="Disordered" evidence="6">
    <location>
        <begin position="64"/>
        <end position="103"/>
    </location>
</feature>
<sequence>MRPRILEICVLCMLFLLVAAFSPQDHQIFKLRDEITASDGAATTFYDVLGVSSSATVEEVTKALKKKSRTEHPDKVKHSWLASRSTGRKKPGEKKKKGTSVVKGPTEREIKAFMKAATEKYTRLAIIADVLRDPELRGRYDHFLQYGFPLWKGSGYMYSRYRPGLGTVLLGLFLAGGGAAHFLALKITYTNQVKLLESYRRYARRAAFGDESSLAGIAGLGAPVEAAPPQQDESDPMANLNRKQRREYERQSKKEKTGPSKAAKPASVATSASTAQRRRVTAENGKVFLVESTGDVYLEEEDEDGEMQEFLLDPDEIPKPTIWDTAVVRLPIWAYRKVADPFLKDTKPVPEDPATAESEEPIPSIIIPSKPIVADLSSSQISDSGFEIVDSTGIEKEIEAAGAKKRGKKGRKQ</sequence>